<evidence type="ECO:0000313" key="4">
    <source>
        <dbReference type="Proteomes" id="UP000067399"/>
    </source>
</evidence>
<protein>
    <submittedName>
        <fullName evidence="3">Addiction module toxin, RelE/StbE family</fullName>
    </submittedName>
</protein>
<proteinExistence type="inferred from homology"/>
<dbReference type="Gene3D" id="3.30.2310.20">
    <property type="entry name" value="RelE-like"/>
    <property type="match status" value="1"/>
</dbReference>
<dbReference type="NCBIfam" id="TIGR02385">
    <property type="entry name" value="RelE_StbE"/>
    <property type="match status" value="1"/>
</dbReference>
<dbReference type="InterPro" id="IPR035093">
    <property type="entry name" value="RelE/ParE_toxin_dom_sf"/>
</dbReference>
<organism evidence="3 4">
    <name type="scientific">endosymbiont of Bathymodiolus septemdierum str. Myojin knoll</name>
    <dbReference type="NCBI Taxonomy" id="1303921"/>
    <lineage>
        <taxon>Bacteria</taxon>
        <taxon>Pseudomonadati</taxon>
        <taxon>Pseudomonadota</taxon>
        <taxon>Gammaproteobacteria</taxon>
        <taxon>sulfur-oxidizing symbionts</taxon>
    </lineage>
</organism>
<gene>
    <name evidence="3" type="ORF">BSEPE_1422</name>
</gene>
<dbReference type="KEGG" id="ebh:BSEPE_1422"/>
<dbReference type="SUPFAM" id="SSF143011">
    <property type="entry name" value="RelE-like"/>
    <property type="match status" value="1"/>
</dbReference>
<evidence type="ECO:0000256" key="2">
    <source>
        <dbReference type="ARBA" id="ARBA00022649"/>
    </source>
</evidence>
<evidence type="ECO:0000313" key="3">
    <source>
        <dbReference type="EMBL" id="BAS68400.1"/>
    </source>
</evidence>
<dbReference type="PANTHER" id="PTHR35601:SF1">
    <property type="entry name" value="TOXIN RELE"/>
    <property type="match status" value="1"/>
</dbReference>
<dbReference type="PANTHER" id="PTHR35601">
    <property type="entry name" value="TOXIN RELE"/>
    <property type="match status" value="1"/>
</dbReference>
<reference evidence="3 4" key="2">
    <citation type="journal article" date="2016" name="ISME J.">
        <title>Heterogeneous composition of key metabolic gene clusters in a vent mussel symbiont population.</title>
        <authorList>
            <person name="Ikuta T."/>
            <person name="Takaki Y."/>
            <person name="Nagai Y."/>
            <person name="Shimamura S."/>
            <person name="Tsuda M."/>
            <person name="Kawagucci S."/>
            <person name="Aoki Y."/>
            <person name="Inoue K."/>
            <person name="Teruya M."/>
            <person name="Satou K."/>
            <person name="Teruya K."/>
            <person name="Shimoji M."/>
            <person name="Tamotsu H."/>
            <person name="Hirano T."/>
            <person name="Maruyama T."/>
            <person name="Yoshida T."/>
        </authorList>
    </citation>
    <scope>NUCLEOTIDE SEQUENCE [LARGE SCALE GENOMIC DNA]</scope>
    <source>
        <strain evidence="3 4">Myojin Knoll</strain>
    </source>
</reference>
<reference evidence="3 4" key="1">
    <citation type="journal article" date="2000" name="Mar. Ecol. Prog. Ser.">
        <title>Phylogenetic characterization of endosymbionts in three hydrothermal vent mussels: influence on host distributions.</title>
        <authorList>
            <person name="Fujiwara Y."/>
            <person name="Takai K."/>
            <person name="Uematsu K."/>
            <person name="Tsuchida S."/>
            <person name="Hunt J.C."/>
            <person name="Hashimoto J."/>
        </authorList>
    </citation>
    <scope>NUCLEOTIDE SEQUENCE [LARGE SCALE GENOMIC DNA]</scope>
    <source>
        <strain evidence="3 4">Myojin Knoll</strain>
    </source>
</reference>
<keyword evidence="2" id="KW-1277">Toxin-antitoxin system</keyword>
<keyword evidence="4" id="KW-1185">Reference proteome</keyword>
<dbReference type="Proteomes" id="UP000067399">
    <property type="component" value="Chromosome"/>
</dbReference>
<sequence length="101" mass="12192">MRYKLEFNEQALKEWGKLNSTIKEQFKKKLKQILENPKIPKNRLRGYENIYKIKLRQSGFRLAYKVIDNRLVVYVVAVGKRDKNKIYNLLRQRSTKDFGSR</sequence>
<name>A0A0P0UT51_9GAMM</name>
<dbReference type="InterPro" id="IPR007712">
    <property type="entry name" value="RelE/ParE_toxin"/>
</dbReference>
<dbReference type="OrthoDB" id="9801234at2"/>
<dbReference type="Pfam" id="PF05016">
    <property type="entry name" value="ParE_toxin"/>
    <property type="match status" value="1"/>
</dbReference>
<dbReference type="RefSeq" id="WP_066045637.1">
    <property type="nucleotide sequence ID" value="NZ_AP013042.1"/>
</dbReference>
<dbReference type="AlphaFoldDB" id="A0A0P0UT51"/>
<evidence type="ECO:0000256" key="1">
    <source>
        <dbReference type="ARBA" id="ARBA00006226"/>
    </source>
</evidence>
<dbReference type="EMBL" id="AP013042">
    <property type="protein sequence ID" value="BAS68400.1"/>
    <property type="molecule type" value="Genomic_DNA"/>
</dbReference>
<comment type="similarity">
    <text evidence="1">Belongs to the RelE toxin family.</text>
</comment>
<accession>A0A0P0UT51</accession>